<evidence type="ECO:0000259" key="5">
    <source>
        <dbReference type="PROSITE" id="PS50118"/>
    </source>
</evidence>
<feature type="domain" description="HMG box" evidence="5">
    <location>
        <begin position="96"/>
        <end position="164"/>
    </location>
</feature>
<feature type="region of interest" description="Disordered" evidence="4">
    <location>
        <begin position="18"/>
        <end position="103"/>
    </location>
</feature>
<feature type="compositionally biased region" description="Basic and acidic residues" evidence="4">
    <location>
        <begin position="136"/>
        <end position="161"/>
    </location>
</feature>
<dbReference type="Pfam" id="PF00505">
    <property type="entry name" value="HMG_box"/>
    <property type="match status" value="1"/>
</dbReference>
<dbReference type="Gramene" id="Jr01_00550_p1">
    <property type="protein sequence ID" value="cds.Jr01_00550_p1"/>
    <property type="gene ID" value="Jr01_00550"/>
</dbReference>
<reference evidence="6" key="2">
    <citation type="submission" date="2020-03" db="EMBL/GenBank/DDBJ databases">
        <title>Walnut 2.0.</title>
        <authorList>
            <person name="Marrano A."/>
            <person name="Britton M."/>
            <person name="Zimin A.V."/>
            <person name="Zaini P.A."/>
            <person name="Workman R."/>
            <person name="Puiu D."/>
            <person name="Bianco L."/>
            <person name="Allen B.J."/>
            <person name="Troggio M."/>
            <person name="Leslie C.A."/>
            <person name="Timp W."/>
            <person name="Dendekar A."/>
            <person name="Salzberg S.L."/>
            <person name="Neale D.B."/>
        </authorList>
    </citation>
    <scope>NUCLEOTIDE SEQUENCE</scope>
    <source>
        <tissue evidence="6">Leaves</tissue>
    </source>
</reference>
<dbReference type="Gene3D" id="1.10.30.10">
    <property type="entry name" value="High mobility group box domain"/>
    <property type="match status" value="1"/>
</dbReference>
<dbReference type="Proteomes" id="UP000619265">
    <property type="component" value="Unassembled WGS sequence"/>
</dbReference>
<evidence type="ECO:0000256" key="3">
    <source>
        <dbReference type="PROSITE-ProRule" id="PRU00267"/>
    </source>
</evidence>
<evidence type="ECO:0000256" key="2">
    <source>
        <dbReference type="ARBA" id="ARBA00023242"/>
    </source>
</evidence>
<dbReference type="GO" id="GO:0003677">
    <property type="term" value="F:DNA binding"/>
    <property type="evidence" value="ECO:0007669"/>
    <property type="project" value="UniProtKB-UniRule"/>
</dbReference>
<dbReference type="AlphaFoldDB" id="A0A833Y7V3"/>
<keyword evidence="2 3" id="KW-0539">Nucleus</keyword>
<dbReference type="InterPro" id="IPR050342">
    <property type="entry name" value="HMGB"/>
</dbReference>
<proteinExistence type="predicted"/>
<sequence>MSLVCFITSVYKHGSFLQDEDFVIDKDDGGSPTDDSGEEESDASESGDEKEKPGKKESRKETSSSKATSSKKKSRDGDEDASKKKKQKKKKDPNAPKRAMSGFMFFSQMERENVKKSNPGIVFTDVGRVLGDKWKKMTAEEKEPYEAKARQDQKRYREEISGYKNQQPMNIDSGNESDSS</sequence>
<protein>
    <recommendedName>
        <fullName evidence="5">HMG box domain-containing protein</fullName>
    </recommendedName>
</protein>
<organism evidence="6 7">
    <name type="scientific">Juglans regia</name>
    <name type="common">English walnut</name>
    <dbReference type="NCBI Taxonomy" id="51240"/>
    <lineage>
        <taxon>Eukaryota</taxon>
        <taxon>Viridiplantae</taxon>
        <taxon>Streptophyta</taxon>
        <taxon>Embryophyta</taxon>
        <taxon>Tracheophyta</taxon>
        <taxon>Spermatophyta</taxon>
        <taxon>Magnoliopsida</taxon>
        <taxon>eudicotyledons</taxon>
        <taxon>Gunneridae</taxon>
        <taxon>Pentapetalae</taxon>
        <taxon>rosids</taxon>
        <taxon>fabids</taxon>
        <taxon>Fagales</taxon>
        <taxon>Juglandaceae</taxon>
        <taxon>Juglans</taxon>
    </lineage>
</organism>
<dbReference type="SUPFAM" id="SSF47095">
    <property type="entry name" value="HMG-box"/>
    <property type="match status" value="1"/>
</dbReference>
<dbReference type="InterPro" id="IPR009071">
    <property type="entry name" value="HMG_box_dom"/>
</dbReference>
<accession>A0A833Y7V3</accession>
<feature type="region of interest" description="Disordered" evidence="4">
    <location>
        <begin position="136"/>
        <end position="180"/>
    </location>
</feature>
<evidence type="ECO:0000313" key="6">
    <source>
        <dbReference type="EMBL" id="KAF5479206.1"/>
    </source>
</evidence>
<evidence type="ECO:0000256" key="1">
    <source>
        <dbReference type="ARBA" id="ARBA00023125"/>
    </source>
</evidence>
<dbReference type="PROSITE" id="PS50118">
    <property type="entry name" value="HMG_BOX_2"/>
    <property type="match status" value="1"/>
</dbReference>
<feature type="DNA-binding region" description="HMG box" evidence="3">
    <location>
        <begin position="96"/>
        <end position="164"/>
    </location>
</feature>
<comment type="caution">
    <text evidence="6">The sequence shown here is derived from an EMBL/GenBank/DDBJ whole genome shotgun (WGS) entry which is preliminary data.</text>
</comment>
<reference evidence="6" key="1">
    <citation type="submission" date="2015-10" db="EMBL/GenBank/DDBJ databases">
        <authorList>
            <person name="Martinez-Garcia P.J."/>
            <person name="Crepeau M.W."/>
            <person name="Puiu D."/>
            <person name="Gonzalez-Ibeas D."/>
            <person name="Whalen J."/>
            <person name="Stevens K."/>
            <person name="Paul R."/>
            <person name="Butterfield T."/>
            <person name="Britton M."/>
            <person name="Reagan R."/>
            <person name="Chakraborty S."/>
            <person name="Walawage S.L."/>
            <person name="Vasquez-Gross H.A."/>
            <person name="Cardeno C."/>
            <person name="Famula R."/>
            <person name="Pratt K."/>
            <person name="Kuruganti S."/>
            <person name="Aradhya M.K."/>
            <person name="Leslie C.A."/>
            <person name="Dandekar A.M."/>
            <person name="Salzberg S.L."/>
            <person name="Wegrzyn J.L."/>
            <person name="Langley C.H."/>
            <person name="Neale D.B."/>
        </authorList>
    </citation>
    <scope>NUCLEOTIDE SEQUENCE</scope>
    <source>
        <tissue evidence="6">Leaves</tissue>
    </source>
</reference>
<dbReference type="GO" id="GO:0005634">
    <property type="term" value="C:nucleus"/>
    <property type="evidence" value="ECO:0007669"/>
    <property type="project" value="UniProtKB-UniRule"/>
</dbReference>
<dbReference type="PANTHER" id="PTHR48112:SF22">
    <property type="entry name" value="MITOCHONDRIAL TRANSCRIPTION FACTOR A, ISOFORM B"/>
    <property type="match status" value="1"/>
</dbReference>
<evidence type="ECO:0000313" key="7">
    <source>
        <dbReference type="Proteomes" id="UP000619265"/>
    </source>
</evidence>
<keyword evidence="1 3" id="KW-0238">DNA-binding</keyword>
<dbReference type="FunFam" id="1.10.30.10:FF:000016">
    <property type="entry name" value="FACT complex subunit SSRP1"/>
    <property type="match status" value="1"/>
</dbReference>
<name>A0A833Y7V3_JUGRE</name>
<dbReference type="InterPro" id="IPR036910">
    <property type="entry name" value="HMG_box_dom_sf"/>
</dbReference>
<dbReference type="SMART" id="SM00398">
    <property type="entry name" value="HMG"/>
    <property type="match status" value="1"/>
</dbReference>
<evidence type="ECO:0000256" key="4">
    <source>
        <dbReference type="SAM" id="MobiDB-lite"/>
    </source>
</evidence>
<feature type="compositionally biased region" description="Polar residues" evidence="4">
    <location>
        <begin position="163"/>
        <end position="180"/>
    </location>
</feature>
<dbReference type="PANTHER" id="PTHR48112">
    <property type="entry name" value="HIGH MOBILITY GROUP PROTEIN DSP1"/>
    <property type="match status" value="1"/>
</dbReference>
<dbReference type="EMBL" id="LIHL02000001">
    <property type="protein sequence ID" value="KAF5479206.1"/>
    <property type="molecule type" value="Genomic_DNA"/>
</dbReference>
<gene>
    <name evidence="6" type="ORF">F2P56_000050</name>
</gene>
<feature type="compositionally biased region" description="Acidic residues" evidence="4">
    <location>
        <begin position="35"/>
        <end position="46"/>
    </location>
</feature>
<feature type="compositionally biased region" description="Basic and acidic residues" evidence="4">
    <location>
        <begin position="47"/>
        <end position="63"/>
    </location>
</feature>